<accession>A0AAQ1IBI5</accession>
<feature type="domain" description="OmpR/PhoB-type" evidence="4">
    <location>
        <begin position="2"/>
        <end position="107"/>
    </location>
</feature>
<dbReference type="PROSITE" id="PS51755">
    <property type="entry name" value="OMPR_PHOB"/>
    <property type="match status" value="1"/>
</dbReference>
<feature type="transmembrane region" description="Helical" evidence="3">
    <location>
        <begin position="151"/>
        <end position="168"/>
    </location>
</feature>
<name>A0AAQ1IBI5_9ENTR</name>
<dbReference type="InterPro" id="IPR016032">
    <property type="entry name" value="Sig_transdc_resp-reg_C-effctor"/>
</dbReference>
<dbReference type="GO" id="GO:0000160">
    <property type="term" value="P:phosphorelay signal transduction system"/>
    <property type="evidence" value="ECO:0007669"/>
    <property type="project" value="InterPro"/>
</dbReference>
<sequence>MKPVFLINHVVLFEPDKRRLCQRGSYPERAVVLHGPVSECLLQLLEHNGEVLSQRYLFAAVWEKQGAVVTTNALYQTIASIRKALKMAGLTENIVQTIPKEGFKSVAHIQMGSLDDFITPAVLETVSTLPEAQRTSPPSVNHGLHFFRGKMAWVLAGLLFVASCLALIHEINAQRAGLEDYLSIGNVNGCDVYSSWHDKTESQHIFAALEKRYPIHCPPGGTALMTLNHFQNGISVLVCDRLPDAAGARCDSIMYLEQYHENR</sequence>
<dbReference type="GO" id="GO:0006355">
    <property type="term" value="P:regulation of DNA-templated transcription"/>
    <property type="evidence" value="ECO:0007669"/>
    <property type="project" value="InterPro"/>
</dbReference>
<dbReference type="Pfam" id="PF00486">
    <property type="entry name" value="Trans_reg_C"/>
    <property type="match status" value="1"/>
</dbReference>
<dbReference type="AlphaFoldDB" id="A0AAQ1IBI5"/>
<dbReference type="SMART" id="SM00862">
    <property type="entry name" value="Trans_reg_C"/>
    <property type="match status" value="1"/>
</dbReference>
<evidence type="ECO:0000313" key="6">
    <source>
        <dbReference type="Proteomes" id="UP000595858"/>
    </source>
</evidence>
<evidence type="ECO:0000256" key="2">
    <source>
        <dbReference type="PROSITE-ProRule" id="PRU01091"/>
    </source>
</evidence>
<reference evidence="5" key="1">
    <citation type="journal article" date="2020" name="J Glob Antimicrob Resist">
        <title>Genomic characterization of clinical Enterobacter roggenkampii co-harboring blaIMP-1- and blaGES-5-encoding IncP6 and mcr-9-encoding IncHI2 plasmids isolated in Japan.</title>
        <authorList>
            <person name="Umeda K."/>
            <person name="Nakamura H."/>
            <person name="Fukuda A."/>
            <person name="Matsumoto Y."/>
            <person name="Motooka D."/>
            <person name="Nakamura S."/>
            <person name="Yasui Y."/>
            <person name="Yoshida H."/>
            <person name="Kawahara R."/>
        </authorList>
    </citation>
    <scope>NUCLEOTIDE SEQUENCE</scope>
    <source>
        <strain evidence="5">OIPH-N260</strain>
    </source>
</reference>
<dbReference type="InterPro" id="IPR036388">
    <property type="entry name" value="WH-like_DNA-bd_sf"/>
</dbReference>
<feature type="DNA-binding region" description="OmpR/PhoB-type" evidence="2">
    <location>
        <begin position="2"/>
        <end position="107"/>
    </location>
</feature>
<dbReference type="Proteomes" id="UP000595858">
    <property type="component" value="Chromosome"/>
</dbReference>
<keyword evidence="1 2" id="KW-0238">DNA-binding</keyword>
<dbReference type="EMBL" id="AP023447">
    <property type="protein sequence ID" value="BCL41820.1"/>
    <property type="molecule type" value="Genomic_DNA"/>
</dbReference>
<evidence type="ECO:0000256" key="1">
    <source>
        <dbReference type="ARBA" id="ARBA00023125"/>
    </source>
</evidence>
<proteinExistence type="predicted"/>
<dbReference type="GO" id="GO:0003677">
    <property type="term" value="F:DNA binding"/>
    <property type="evidence" value="ECO:0007669"/>
    <property type="project" value="UniProtKB-UniRule"/>
</dbReference>
<dbReference type="Gene3D" id="1.10.10.10">
    <property type="entry name" value="Winged helix-like DNA-binding domain superfamily/Winged helix DNA-binding domain"/>
    <property type="match status" value="1"/>
</dbReference>
<organism evidence="5 6">
    <name type="scientific">Enterobacter roggenkampii</name>
    <dbReference type="NCBI Taxonomy" id="1812935"/>
    <lineage>
        <taxon>Bacteria</taxon>
        <taxon>Pseudomonadati</taxon>
        <taxon>Pseudomonadota</taxon>
        <taxon>Gammaproteobacteria</taxon>
        <taxon>Enterobacterales</taxon>
        <taxon>Enterobacteriaceae</taxon>
        <taxon>Enterobacter</taxon>
        <taxon>Enterobacter cloacae complex</taxon>
    </lineage>
</organism>
<dbReference type="InterPro" id="IPR001867">
    <property type="entry name" value="OmpR/PhoB-type_DNA-bd"/>
</dbReference>
<dbReference type="SUPFAM" id="SSF46894">
    <property type="entry name" value="C-terminal effector domain of the bipartite response regulators"/>
    <property type="match status" value="1"/>
</dbReference>
<keyword evidence="3" id="KW-0812">Transmembrane</keyword>
<evidence type="ECO:0000256" key="3">
    <source>
        <dbReference type="SAM" id="Phobius"/>
    </source>
</evidence>
<dbReference type="RefSeq" id="WP_045416606.1">
    <property type="nucleotide sequence ID" value="NZ_AP023447.1"/>
</dbReference>
<protein>
    <recommendedName>
        <fullName evidence="4">OmpR/PhoB-type domain-containing protein</fullName>
    </recommendedName>
</protein>
<keyword evidence="3" id="KW-0472">Membrane</keyword>
<evidence type="ECO:0000259" key="4">
    <source>
        <dbReference type="PROSITE" id="PS51755"/>
    </source>
</evidence>
<keyword evidence="3" id="KW-1133">Transmembrane helix</keyword>
<gene>
    <name evidence="5" type="ORF">OIPHN260_13220</name>
</gene>
<evidence type="ECO:0000313" key="5">
    <source>
        <dbReference type="EMBL" id="BCL41820.1"/>
    </source>
</evidence>